<gene>
    <name evidence="1" type="ORF">PLA107_034295</name>
</gene>
<keyword evidence="1" id="KW-0614">Plasmid</keyword>
<evidence type="ECO:0000313" key="2">
    <source>
        <dbReference type="Proteomes" id="UP000006426"/>
    </source>
</evidence>
<protein>
    <submittedName>
        <fullName evidence="1">Uncharacterized protein</fullName>
    </submittedName>
</protein>
<dbReference type="AlphaFoldDB" id="A0AAD0PWV6"/>
<reference evidence="1 2" key="1">
    <citation type="journal article" date="2011" name="PLoS Pathog.">
        <title>Dynamic evolution of pathogenicity revealed by sequencing and comparative genomics of 19 Pseudomonas syringae isolates.</title>
        <authorList>
            <person name="Baltrus D.A."/>
            <person name="Nishimura M.T."/>
            <person name="Romanchuk A."/>
            <person name="Chang J.H."/>
            <person name="Mukhtar M.S."/>
            <person name="Cherkis K."/>
            <person name="Roach J."/>
            <person name="Grant S.R."/>
            <person name="Jones C.D."/>
            <person name="Dangl J.L."/>
        </authorList>
    </citation>
    <scope>NUCLEOTIDE SEQUENCE [LARGE SCALE GENOMIC DNA]</scope>
    <source>
        <strain evidence="1 2">M301315</strain>
    </source>
</reference>
<dbReference type="RefSeq" id="WP_005742615.1">
    <property type="nucleotide sequence ID" value="NZ_CP031226.1"/>
</dbReference>
<dbReference type="Proteomes" id="UP000006426">
    <property type="component" value="Plasmid pmppla107"/>
</dbReference>
<dbReference type="EMBL" id="CP031226">
    <property type="protein sequence ID" value="AXH60259.1"/>
    <property type="molecule type" value="Genomic_DNA"/>
</dbReference>
<accession>A0AAD0PWV6</accession>
<proteinExistence type="predicted"/>
<geneLocation type="plasmid" evidence="2">
    <name>pmppla107</name>
</geneLocation>
<organism evidence="1 2">
    <name type="scientific">Pseudomonas amygdali pv. lachrymans str. M301315</name>
    <dbReference type="NCBI Taxonomy" id="629260"/>
    <lineage>
        <taxon>Bacteria</taxon>
        <taxon>Pseudomonadati</taxon>
        <taxon>Pseudomonadota</taxon>
        <taxon>Gammaproteobacteria</taxon>
        <taxon>Pseudomonadales</taxon>
        <taxon>Pseudomonadaceae</taxon>
        <taxon>Pseudomonas</taxon>
        <taxon>Pseudomonas amygdali</taxon>
    </lineage>
</organism>
<name>A0AAD0PWV6_PSEAV</name>
<dbReference type="GeneID" id="39474189"/>
<evidence type="ECO:0000313" key="1">
    <source>
        <dbReference type="EMBL" id="AXH60259.1"/>
    </source>
</evidence>
<sequence length="159" mass="17705">MIYNEFSARHHAWVGAMGWHNRSNLEAMAMIYSEVGESVDEMTSQGLTSAFPGELADIVLRSVDMAIENKVNIDFERRHYSPDRPAYRTVSACLLCITSVLAKGVNAARRDDYDGITDSLVRTLLLCEEIATRQSIDLQSVVEQKIAINLARGSRGRAI</sequence>